<keyword evidence="3" id="KW-1185">Reference proteome</keyword>
<feature type="transmembrane region" description="Helical" evidence="1">
    <location>
        <begin position="6"/>
        <end position="33"/>
    </location>
</feature>
<keyword evidence="1" id="KW-0812">Transmembrane</keyword>
<gene>
    <name evidence="2" type="ORF">ElyMa_005099800</name>
</gene>
<dbReference type="Proteomes" id="UP000762676">
    <property type="component" value="Unassembled WGS sequence"/>
</dbReference>
<comment type="caution">
    <text evidence="2">The sequence shown here is derived from an EMBL/GenBank/DDBJ whole genome shotgun (WGS) entry which is preliminary data.</text>
</comment>
<dbReference type="EMBL" id="BMAT01010189">
    <property type="protein sequence ID" value="GFS22068.1"/>
    <property type="molecule type" value="Genomic_DNA"/>
</dbReference>
<evidence type="ECO:0000313" key="3">
    <source>
        <dbReference type="Proteomes" id="UP000762676"/>
    </source>
</evidence>
<evidence type="ECO:0008006" key="4">
    <source>
        <dbReference type="Google" id="ProtNLM"/>
    </source>
</evidence>
<accession>A0AAV4JGZ9</accession>
<protein>
    <recommendedName>
        <fullName evidence="4">Secreted protein</fullName>
    </recommendedName>
</protein>
<name>A0AAV4JGZ9_9GAST</name>
<evidence type="ECO:0000313" key="2">
    <source>
        <dbReference type="EMBL" id="GFS22068.1"/>
    </source>
</evidence>
<organism evidence="2 3">
    <name type="scientific">Elysia marginata</name>
    <dbReference type="NCBI Taxonomy" id="1093978"/>
    <lineage>
        <taxon>Eukaryota</taxon>
        <taxon>Metazoa</taxon>
        <taxon>Spiralia</taxon>
        <taxon>Lophotrochozoa</taxon>
        <taxon>Mollusca</taxon>
        <taxon>Gastropoda</taxon>
        <taxon>Heterobranchia</taxon>
        <taxon>Euthyneura</taxon>
        <taxon>Panpulmonata</taxon>
        <taxon>Sacoglossa</taxon>
        <taxon>Placobranchoidea</taxon>
        <taxon>Plakobranchidae</taxon>
        <taxon>Elysia</taxon>
    </lineage>
</organism>
<proteinExistence type="predicted"/>
<keyword evidence="1" id="KW-0472">Membrane</keyword>
<sequence length="106" mass="11765">MIMMMIILIFNITTTTMIIIIIIVIIIVIIIILTSRASMLGRTNEPTCPWQQQTLSWNVRADEEEAAGGKERTKCAAGIIDHLQRCLAYRQKTMGGAPRTGYGGRG</sequence>
<keyword evidence="1" id="KW-1133">Transmembrane helix</keyword>
<dbReference type="AlphaFoldDB" id="A0AAV4JGZ9"/>
<evidence type="ECO:0000256" key="1">
    <source>
        <dbReference type="SAM" id="Phobius"/>
    </source>
</evidence>
<reference evidence="2 3" key="1">
    <citation type="journal article" date="2021" name="Elife">
        <title>Chloroplast acquisition without the gene transfer in kleptoplastic sea slugs, Plakobranchus ocellatus.</title>
        <authorList>
            <person name="Maeda T."/>
            <person name="Takahashi S."/>
            <person name="Yoshida T."/>
            <person name="Shimamura S."/>
            <person name="Takaki Y."/>
            <person name="Nagai Y."/>
            <person name="Toyoda A."/>
            <person name="Suzuki Y."/>
            <person name="Arimoto A."/>
            <person name="Ishii H."/>
            <person name="Satoh N."/>
            <person name="Nishiyama T."/>
            <person name="Hasebe M."/>
            <person name="Maruyama T."/>
            <person name="Minagawa J."/>
            <person name="Obokata J."/>
            <person name="Shigenobu S."/>
        </authorList>
    </citation>
    <scope>NUCLEOTIDE SEQUENCE [LARGE SCALE GENOMIC DNA]</scope>
</reference>